<dbReference type="RefSeq" id="WP_270005782.1">
    <property type="nucleotide sequence ID" value="NZ_JAPFGC010000002.1"/>
</dbReference>
<dbReference type="InterPro" id="IPR052354">
    <property type="entry name" value="Cell_Wall_Dynamics_Protein"/>
</dbReference>
<sequence>MKQKILLILILSVVGIKFGHSQSCYGDYPIYYAKGLVYIYQNMDSESAIKGEIPNGKSVKVVSSSFGKMTGFWEVCYNGTTGYAKKSKLSYKKTYSSTKPKSNPTITKTEVENQDVGFDPFLGQTTSSVNFRSGPSSSNSKIKTLSAGSTVYVYSNKSINNYYKAIDVMTSQIGWIHKNYVKYVQDVDVNEKGAFQSTGYTSSYNSEVSIRNKSSYTIKLVVGEETFTLSPNSTKSVKVKPGRKYYIATAPGVIPASGYQSFHSNNGYEWEFWVQTSRY</sequence>
<organism evidence="1 2">
    <name type="scientific">Mesoflavibacter profundi</name>
    <dbReference type="NCBI Taxonomy" id="2708110"/>
    <lineage>
        <taxon>Bacteria</taxon>
        <taxon>Pseudomonadati</taxon>
        <taxon>Bacteroidota</taxon>
        <taxon>Flavobacteriia</taxon>
        <taxon>Flavobacteriales</taxon>
        <taxon>Flavobacteriaceae</taxon>
        <taxon>Mesoflavibacter</taxon>
    </lineage>
</organism>
<evidence type="ECO:0000313" key="2">
    <source>
        <dbReference type="Proteomes" id="UP001149142"/>
    </source>
</evidence>
<name>A0ABT4S2X7_9FLAO</name>
<dbReference type="PANTHER" id="PTHR34408:SF1">
    <property type="entry name" value="GLYCOSYL HYDROLASE FAMILY 19 DOMAIN-CONTAINING PROTEIN HI_1415"/>
    <property type="match status" value="1"/>
</dbReference>
<dbReference type="PANTHER" id="PTHR34408">
    <property type="entry name" value="FAMILY PROTEIN, PUTATIVE-RELATED"/>
    <property type="match status" value="1"/>
</dbReference>
<keyword evidence="2" id="KW-1185">Reference proteome</keyword>
<protein>
    <submittedName>
        <fullName evidence="1">SH3 domain-containing protein</fullName>
    </submittedName>
</protein>
<reference evidence="1" key="1">
    <citation type="submission" date="2022-11" db="EMBL/GenBank/DDBJ databases">
        <title>Refractory cell wall polysaccharides provide important carbon source for microbial heterotrophs in the hadal ocean.</title>
        <authorList>
            <person name="Zhu X."/>
        </authorList>
    </citation>
    <scope>NUCLEOTIDE SEQUENCE</scope>
    <source>
        <strain evidence="1">MTRN7</strain>
    </source>
</reference>
<dbReference type="Gene3D" id="2.30.30.40">
    <property type="entry name" value="SH3 Domains"/>
    <property type="match status" value="1"/>
</dbReference>
<accession>A0ABT4S2X7</accession>
<dbReference type="EMBL" id="JAPFGC010000002">
    <property type="protein sequence ID" value="MDA0178421.1"/>
    <property type="molecule type" value="Genomic_DNA"/>
</dbReference>
<evidence type="ECO:0000313" key="1">
    <source>
        <dbReference type="EMBL" id="MDA0178421.1"/>
    </source>
</evidence>
<gene>
    <name evidence="1" type="ORF">OOZ35_13045</name>
</gene>
<dbReference type="Proteomes" id="UP001149142">
    <property type="component" value="Unassembled WGS sequence"/>
</dbReference>
<comment type="caution">
    <text evidence="1">The sequence shown here is derived from an EMBL/GenBank/DDBJ whole genome shotgun (WGS) entry which is preliminary data.</text>
</comment>
<proteinExistence type="predicted"/>